<dbReference type="SUPFAM" id="SSF46689">
    <property type="entry name" value="Homeodomain-like"/>
    <property type="match status" value="2"/>
</dbReference>
<dbReference type="PROSITE" id="PS01124">
    <property type="entry name" value="HTH_ARAC_FAMILY_2"/>
    <property type="match status" value="1"/>
</dbReference>
<dbReference type="PRINTS" id="PR00032">
    <property type="entry name" value="HTHARAC"/>
</dbReference>
<proteinExistence type="predicted"/>
<dbReference type="AlphaFoldDB" id="A0A644WTI0"/>
<dbReference type="Gene3D" id="3.40.50.2300">
    <property type="match status" value="1"/>
</dbReference>
<dbReference type="PANTHER" id="PTHR43280">
    <property type="entry name" value="ARAC-FAMILY TRANSCRIPTIONAL REGULATOR"/>
    <property type="match status" value="1"/>
</dbReference>
<dbReference type="InterPro" id="IPR018060">
    <property type="entry name" value="HTH_AraC"/>
</dbReference>
<reference evidence="6" key="1">
    <citation type="submission" date="2019-08" db="EMBL/GenBank/DDBJ databases">
        <authorList>
            <person name="Kucharzyk K."/>
            <person name="Murdoch R.W."/>
            <person name="Higgins S."/>
            <person name="Loffler F."/>
        </authorList>
    </citation>
    <scope>NUCLEOTIDE SEQUENCE</scope>
</reference>
<dbReference type="GO" id="GO:0043565">
    <property type="term" value="F:sequence-specific DNA binding"/>
    <property type="evidence" value="ECO:0007669"/>
    <property type="project" value="InterPro"/>
</dbReference>
<feature type="domain" description="HTH araC/xylS-type" evidence="4">
    <location>
        <begin position="434"/>
        <end position="531"/>
    </location>
</feature>
<dbReference type="EMBL" id="VSSQ01001307">
    <property type="protein sequence ID" value="MPM07170.1"/>
    <property type="molecule type" value="Genomic_DNA"/>
</dbReference>
<keyword evidence="2" id="KW-0238">DNA-binding</keyword>
<dbReference type="SMART" id="SM00448">
    <property type="entry name" value="REC"/>
    <property type="match status" value="1"/>
</dbReference>
<dbReference type="Pfam" id="PF12833">
    <property type="entry name" value="HTH_18"/>
    <property type="match status" value="1"/>
</dbReference>
<dbReference type="SMART" id="SM00342">
    <property type="entry name" value="HTH_ARAC"/>
    <property type="match status" value="1"/>
</dbReference>
<comment type="caution">
    <text evidence="6">The sequence shown here is derived from an EMBL/GenBank/DDBJ whole genome shotgun (WGS) entry which is preliminary data.</text>
</comment>
<dbReference type="GO" id="GO:0003700">
    <property type="term" value="F:DNA-binding transcription factor activity"/>
    <property type="evidence" value="ECO:0007669"/>
    <property type="project" value="InterPro"/>
</dbReference>
<keyword evidence="1" id="KW-0805">Transcription regulation</keyword>
<evidence type="ECO:0000259" key="4">
    <source>
        <dbReference type="PROSITE" id="PS01124"/>
    </source>
</evidence>
<gene>
    <name evidence="6" type="primary">rhaR_47</name>
    <name evidence="6" type="ORF">SDC9_53476</name>
</gene>
<protein>
    <submittedName>
        <fullName evidence="6">HTH-type transcriptional activator RhaR</fullName>
    </submittedName>
</protein>
<dbReference type="SUPFAM" id="SSF52172">
    <property type="entry name" value="CheY-like"/>
    <property type="match status" value="1"/>
</dbReference>
<dbReference type="InterPro" id="IPR011006">
    <property type="entry name" value="CheY-like_superfamily"/>
</dbReference>
<evidence type="ECO:0000256" key="1">
    <source>
        <dbReference type="ARBA" id="ARBA00023015"/>
    </source>
</evidence>
<dbReference type="Gene3D" id="1.10.10.60">
    <property type="entry name" value="Homeodomain-like"/>
    <property type="match status" value="2"/>
</dbReference>
<dbReference type="GO" id="GO:0000160">
    <property type="term" value="P:phosphorelay signal transduction system"/>
    <property type="evidence" value="ECO:0007669"/>
    <property type="project" value="InterPro"/>
</dbReference>
<organism evidence="6">
    <name type="scientific">bioreactor metagenome</name>
    <dbReference type="NCBI Taxonomy" id="1076179"/>
    <lineage>
        <taxon>unclassified sequences</taxon>
        <taxon>metagenomes</taxon>
        <taxon>ecological metagenomes</taxon>
    </lineage>
</organism>
<name>A0A644WTI0_9ZZZZ</name>
<feature type="domain" description="Response regulatory" evidence="5">
    <location>
        <begin position="3"/>
        <end position="119"/>
    </location>
</feature>
<evidence type="ECO:0000313" key="6">
    <source>
        <dbReference type="EMBL" id="MPM07170.1"/>
    </source>
</evidence>
<dbReference type="Pfam" id="PF00072">
    <property type="entry name" value="Response_reg"/>
    <property type="match status" value="1"/>
</dbReference>
<dbReference type="InterPro" id="IPR020449">
    <property type="entry name" value="Tscrpt_reg_AraC-type_HTH"/>
</dbReference>
<dbReference type="CDD" id="cd17536">
    <property type="entry name" value="REC_YesN-like"/>
    <property type="match status" value="1"/>
</dbReference>
<keyword evidence="3" id="KW-0804">Transcription</keyword>
<evidence type="ECO:0000259" key="5">
    <source>
        <dbReference type="PROSITE" id="PS50110"/>
    </source>
</evidence>
<accession>A0A644WTI0</accession>
<dbReference type="PANTHER" id="PTHR43280:SF28">
    <property type="entry name" value="HTH-TYPE TRANSCRIPTIONAL ACTIVATOR RHAS"/>
    <property type="match status" value="1"/>
</dbReference>
<evidence type="ECO:0000256" key="3">
    <source>
        <dbReference type="ARBA" id="ARBA00023163"/>
    </source>
</evidence>
<evidence type="ECO:0000256" key="2">
    <source>
        <dbReference type="ARBA" id="ARBA00023125"/>
    </source>
</evidence>
<dbReference type="InterPro" id="IPR001789">
    <property type="entry name" value="Sig_transdc_resp-reg_receiver"/>
</dbReference>
<dbReference type="PROSITE" id="PS50110">
    <property type="entry name" value="RESPONSE_REGULATORY"/>
    <property type="match status" value="1"/>
</dbReference>
<dbReference type="InterPro" id="IPR009057">
    <property type="entry name" value="Homeodomain-like_sf"/>
</dbReference>
<sequence>MYIFLVVEDEQYVRDSVVFILTELNGGQGVLSAENGASALAILDKTHVDAVITDIMMPVMDGIELLKTVSKRDEKIATAVLSGYDDFDYIQNSMSCGAIDYILKPFERGDIVKLYYKLLRKIRSREALEREISGLLQKTNEIKPYIRQRYYFDLIGGRLSDAAFDEMSVFLGLHIKNIPLRIALVEIDEGESSIVASSSEGHVGLYKVLEIMEAIIADWPECDSFNVTNNTLAIVWCPAGGAQDAEELKANLGLLINELFDVYKIVLNVGISMPVSGPKDAGWADESARNALRQKLILGSGQIFDEGVINRDQEIGILQFDTLDIIESIWLNKPETAKELIKARFQAIRTAGTPPRLSSIQLFCYKMLVDCLMELENECGSIDELFAHWNKCIFQQRFSDLSINEAENFFCKLAEDICAEISRSRKNEFKRTIARAKQIISARFDQEIGIDSLAKELHYSKNYFGQLFKTETGMSVNEYINQVRIQKAKELLVHQQLRINEIAELVGFHDQQYFAKVFKRIVGCMPSDYVP</sequence>